<organism evidence="9 10">
    <name type="scientific">Bacteroides fragilis</name>
    <dbReference type="NCBI Taxonomy" id="817"/>
    <lineage>
        <taxon>Bacteria</taxon>
        <taxon>Pseudomonadati</taxon>
        <taxon>Bacteroidota</taxon>
        <taxon>Bacteroidia</taxon>
        <taxon>Bacteroidales</taxon>
        <taxon>Bacteroidaceae</taxon>
        <taxon>Bacteroides</taxon>
    </lineage>
</organism>
<dbReference type="Gene3D" id="1.10.443.10">
    <property type="entry name" value="Intergrase catalytic core"/>
    <property type="match status" value="1"/>
</dbReference>
<proteinExistence type="inferred from homology"/>
<accession>A0A396BKB8</accession>
<dbReference type="Gene3D" id="1.10.150.130">
    <property type="match status" value="1"/>
</dbReference>
<dbReference type="Pfam" id="PF00589">
    <property type="entry name" value="Phage_integrase"/>
    <property type="match status" value="1"/>
</dbReference>
<dbReference type="InterPro" id="IPR002104">
    <property type="entry name" value="Integrase_catalytic"/>
</dbReference>
<feature type="compositionally biased region" description="Basic residues" evidence="6">
    <location>
        <begin position="382"/>
        <end position="400"/>
    </location>
</feature>
<comment type="caution">
    <text evidence="9">The sequence shown here is derived from an EMBL/GenBank/DDBJ whole genome shotgun (WGS) entry which is preliminary data.</text>
</comment>
<feature type="compositionally biased region" description="Basic and acidic residues" evidence="6">
    <location>
        <begin position="226"/>
        <end position="242"/>
    </location>
</feature>
<dbReference type="PANTHER" id="PTHR30349">
    <property type="entry name" value="PHAGE INTEGRASE-RELATED"/>
    <property type="match status" value="1"/>
</dbReference>
<dbReference type="SUPFAM" id="SSF56349">
    <property type="entry name" value="DNA breaking-rejoining enzymes"/>
    <property type="match status" value="1"/>
</dbReference>
<dbReference type="InterPro" id="IPR050090">
    <property type="entry name" value="Tyrosine_recombinase_XerCD"/>
</dbReference>
<evidence type="ECO:0000313" key="10">
    <source>
        <dbReference type="Proteomes" id="UP000266644"/>
    </source>
</evidence>
<sequence length="400" mass="46201">MNRQRKKQGTATLMDVLNQSIEEKERDGHFRTAANYRSSMNKLAAYLGAGFRHLTFGELTSKWVREYVEWLTRQHPEAPSTAEFYLRNLRAMCRGYRETHRLAWAEGSDPFTGAGFRTQPTSKRALSAGLLTRLFSPELRKQLDESRRESLDVLHFIFFMRGMVFQDIWNLRHDMIGRDGHIRYRRSKTGIPIEVEIPPEAEAIINRYFREDSPYVFPFLHHKKEKAGGKRQDGSPTKKGEEAENLSEESALRRVNRHATEIGRLAGLCTPLTTYVLRHTWATLMLEAGYPVELIGQCLGHTSVNTTHIYLSRISSGRVDTAVNEMFNRMVRPLTGRKDGTPKRRNRKKHKKTDRGYAGGKKPEWNDKVFNPLRRNGAGRHAGGKKIKPVRFFIRKRHTP</sequence>
<protein>
    <submittedName>
        <fullName evidence="9">Tyrosine type site-specific recombinase</fullName>
    </submittedName>
</protein>
<dbReference type="EMBL" id="QRJE01000057">
    <property type="protein sequence ID" value="RHH05317.1"/>
    <property type="molecule type" value="Genomic_DNA"/>
</dbReference>
<dbReference type="InterPro" id="IPR010998">
    <property type="entry name" value="Integrase_recombinase_N"/>
</dbReference>
<dbReference type="Pfam" id="PF13102">
    <property type="entry name" value="Phage_int_SAM_5"/>
    <property type="match status" value="1"/>
</dbReference>
<dbReference type="InterPro" id="IPR044068">
    <property type="entry name" value="CB"/>
</dbReference>
<dbReference type="PROSITE" id="PS51898">
    <property type="entry name" value="TYR_RECOMBINASE"/>
    <property type="match status" value="1"/>
</dbReference>
<comment type="similarity">
    <text evidence="1">Belongs to the 'phage' integrase family.</text>
</comment>
<dbReference type="PANTHER" id="PTHR30349:SF64">
    <property type="entry name" value="PROPHAGE INTEGRASE INTD-RELATED"/>
    <property type="match status" value="1"/>
</dbReference>
<feature type="domain" description="Core-binding (CB)" evidence="8">
    <location>
        <begin position="11"/>
        <end position="97"/>
    </location>
</feature>
<keyword evidence="4" id="KW-0233">DNA recombination</keyword>
<dbReference type="InterPro" id="IPR025269">
    <property type="entry name" value="SAM-like_dom"/>
</dbReference>
<evidence type="ECO:0000256" key="6">
    <source>
        <dbReference type="SAM" id="MobiDB-lite"/>
    </source>
</evidence>
<evidence type="ECO:0000256" key="1">
    <source>
        <dbReference type="ARBA" id="ARBA00008857"/>
    </source>
</evidence>
<evidence type="ECO:0000256" key="2">
    <source>
        <dbReference type="ARBA" id="ARBA00022908"/>
    </source>
</evidence>
<evidence type="ECO:0000259" key="8">
    <source>
        <dbReference type="PROSITE" id="PS51900"/>
    </source>
</evidence>
<evidence type="ECO:0000256" key="5">
    <source>
        <dbReference type="PROSITE-ProRule" id="PRU01248"/>
    </source>
</evidence>
<reference evidence="9 10" key="1">
    <citation type="submission" date="2018-08" db="EMBL/GenBank/DDBJ databases">
        <title>A genome reference for cultivated species of the human gut microbiota.</title>
        <authorList>
            <person name="Zou Y."/>
            <person name="Xue W."/>
            <person name="Luo G."/>
        </authorList>
    </citation>
    <scope>NUCLEOTIDE SEQUENCE [LARGE SCALE GENOMIC DNA]</scope>
    <source>
        <strain evidence="9 10">AM18-6</strain>
    </source>
</reference>
<evidence type="ECO:0000256" key="3">
    <source>
        <dbReference type="ARBA" id="ARBA00023125"/>
    </source>
</evidence>
<keyword evidence="3 5" id="KW-0238">DNA-binding</keyword>
<feature type="region of interest" description="Disordered" evidence="6">
    <location>
        <begin position="226"/>
        <end position="252"/>
    </location>
</feature>
<dbReference type="GO" id="GO:0015074">
    <property type="term" value="P:DNA integration"/>
    <property type="evidence" value="ECO:0007669"/>
    <property type="project" value="UniProtKB-KW"/>
</dbReference>
<dbReference type="InterPro" id="IPR011010">
    <property type="entry name" value="DNA_brk_join_enz"/>
</dbReference>
<evidence type="ECO:0000259" key="7">
    <source>
        <dbReference type="PROSITE" id="PS51898"/>
    </source>
</evidence>
<dbReference type="GO" id="GO:0006310">
    <property type="term" value="P:DNA recombination"/>
    <property type="evidence" value="ECO:0007669"/>
    <property type="project" value="UniProtKB-KW"/>
</dbReference>
<feature type="domain" description="Tyr recombinase" evidence="7">
    <location>
        <begin position="129"/>
        <end position="324"/>
    </location>
</feature>
<feature type="region of interest" description="Disordered" evidence="6">
    <location>
        <begin position="333"/>
        <end position="400"/>
    </location>
</feature>
<gene>
    <name evidence="9" type="ORF">DW228_23280</name>
</gene>
<dbReference type="PROSITE" id="PS51900">
    <property type="entry name" value="CB"/>
    <property type="match status" value="1"/>
</dbReference>
<dbReference type="GO" id="GO:0003677">
    <property type="term" value="F:DNA binding"/>
    <property type="evidence" value="ECO:0007669"/>
    <property type="project" value="UniProtKB-UniRule"/>
</dbReference>
<dbReference type="AlphaFoldDB" id="A0A396BKB8"/>
<dbReference type="RefSeq" id="WP_122330785.1">
    <property type="nucleotide sequence ID" value="NZ_CAXSXC010000042.1"/>
</dbReference>
<feature type="compositionally biased region" description="Basic residues" evidence="6">
    <location>
        <begin position="343"/>
        <end position="353"/>
    </location>
</feature>
<dbReference type="Proteomes" id="UP000266644">
    <property type="component" value="Unassembled WGS sequence"/>
</dbReference>
<name>A0A396BKB8_BACFG</name>
<evidence type="ECO:0000313" key="9">
    <source>
        <dbReference type="EMBL" id="RHH05317.1"/>
    </source>
</evidence>
<keyword evidence="2" id="KW-0229">DNA integration</keyword>
<dbReference type="InterPro" id="IPR013762">
    <property type="entry name" value="Integrase-like_cat_sf"/>
</dbReference>
<evidence type="ECO:0000256" key="4">
    <source>
        <dbReference type="ARBA" id="ARBA00023172"/>
    </source>
</evidence>